<name>A0ACC0U3N9_9AGAM</name>
<dbReference type="EMBL" id="JAGFNK010000204">
    <property type="protein sequence ID" value="KAI9458976.1"/>
    <property type="molecule type" value="Genomic_DNA"/>
</dbReference>
<organism evidence="1 2">
    <name type="scientific">Russula earlei</name>
    <dbReference type="NCBI Taxonomy" id="71964"/>
    <lineage>
        <taxon>Eukaryota</taxon>
        <taxon>Fungi</taxon>
        <taxon>Dikarya</taxon>
        <taxon>Basidiomycota</taxon>
        <taxon>Agaricomycotina</taxon>
        <taxon>Agaricomycetes</taxon>
        <taxon>Russulales</taxon>
        <taxon>Russulaceae</taxon>
        <taxon>Russula</taxon>
    </lineage>
</organism>
<protein>
    <submittedName>
        <fullName evidence="1">Uncharacterized protein</fullName>
    </submittedName>
</protein>
<accession>A0ACC0U3N9</accession>
<comment type="caution">
    <text evidence="1">The sequence shown here is derived from an EMBL/GenBank/DDBJ whole genome shotgun (WGS) entry which is preliminary data.</text>
</comment>
<reference evidence="1" key="1">
    <citation type="submission" date="2021-03" db="EMBL/GenBank/DDBJ databases">
        <title>Evolutionary priming and transition to the ectomycorrhizal habit in an iconic lineage of mushroom-forming fungi: is preadaptation a requirement?</title>
        <authorList>
            <consortium name="DOE Joint Genome Institute"/>
            <person name="Looney B.P."/>
            <person name="Miyauchi S."/>
            <person name="Morin E."/>
            <person name="Drula E."/>
            <person name="Courty P.E."/>
            <person name="Chicoki N."/>
            <person name="Fauchery L."/>
            <person name="Kohler A."/>
            <person name="Kuo A."/>
            <person name="LaButti K."/>
            <person name="Pangilinan J."/>
            <person name="Lipzen A."/>
            <person name="Riley R."/>
            <person name="Andreopoulos W."/>
            <person name="He G."/>
            <person name="Johnson J."/>
            <person name="Barry K.W."/>
            <person name="Grigoriev I.V."/>
            <person name="Nagy L."/>
            <person name="Hibbett D."/>
            <person name="Henrissat B."/>
            <person name="Matheny P.B."/>
            <person name="Labbe J."/>
            <person name="Martin A.F."/>
        </authorList>
    </citation>
    <scope>NUCLEOTIDE SEQUENCE</scope>
    <source>
        <strain evidence="1">BPL698</strain>
    </source>
</reference>
<evidence type="ECO:0000313" key="2">
    <source>
        <dbReference type="Proteomes" id="UP001207468"/>
    </source>
</evidence>
<evidence type="ECO:0000313" key="1">
    <source>
        <dbReference type="EMBL" id="KAI9458976.1"/>
    </source>
</evidence>
<sequence>MTSLPFDPAQVLGLLLIAILLNAYFFGVVTQQLYQYWNSRFEDPVYVKAFVIVQFLVVVLQAIMDWMLAWNVYIFNYNLIINPKSVTWPGLANSLCQVVLIMMANTFLAVRIHTLTQSRVQSGLVLAFSLTAFVIGVVSLVTTWHNKSALGGLTYPERAVSITWHVTQAVTECLIMLFLSRSLLASRSGLKRSDSIVHHLVRNVIQIGLFATIWSMVTLGTFTLLPHNTAYSIFDGTSGLIYTHMIYDGLLSRTRLRTRMADRSQLEMGLPSQSISHTSQSHTSERKRTSGAVDQAHGVVSLVTMGDFATGTQNASDPSGIDKYANSEFEAELAGKSTTVYDIPG</sequence>
<proteinExistence type="predicted"/>
<keyword evidence="2" id="KW-1185">Reference proteome</keyword>
<dbReference type="Proteomes" id="UP001207468">
    <property type="component" value="Unassembled WGS sequence"/>
</dbReference>
<gene>
    <name evidence="1" type="ORF">F5148DRAFT_313866</name>
</gene>